<proteinExistence type="inferred from homology"/>
<dbReference type="Proteomes" id="UP000235023">
    <property type="component" value="Unassembled WGS sequence"/>
</dbReference>
<dbReference type="PRINTS" id="PR00385">
    <property type="entry name" value="P450"/>
</dbReference>
<dbReference type="PROSITE" id="PS00086">
    <property type="entry name" value="CYTOCHROME_P450"/>
    <property type="match status" value="1"/>
</dbReference>
<evidence type="ECO:0000256" key="5">
    <source>
        <dbReference type="ARBA" id="ARBA00023002"/>
    </source>
</evidence>
<evidence type="ECO:0000256" key="10">
    <source>
        <dbReference type="SAM" id="SignalP"/>
    </source>
</evidence>
<dbReference type="InterPro" id="IPR001128">
    <property type="entry name" value="Cyt_P450"/>
</dbReference>
<feature type="binding site" description="axial binding residue" evidence="8">
    <location>
        <position position="449"/>
    </location>
    <ligand>
        <name>heme</name>
        <dbReference type="ChEBI" id="CHEBI:30413"/>
    </ligand>
    <ligandPart>
        <name>Fe</name>
        <dbReference type="ChEBI" id="CHEBI:18248"/>
    </ligandPart>
</feature>
<evidence type="ECO:0000256" key="8">
    <source>
        <dbReference type="PIRSR" id="PIRSR602401-1"/>
    </source>
</evidence>
<keyword evidence="7 9" id="KW-0503">Monooxygenase</keyword>
<dbReference type="FunFam" id="1.10.630.10:FF:000050">
    <property type="entry name" value="Cytochrome P450 monooxygenase"/>
    <property type="match status" value="1"/>
</dbReference>
<evidence type="ECO:0000313" key="12">
    <source>
        <dbReference type="Proteomes" id="UP000235023"/>
    </source>
</evidence>
<dbReference type="GO" id="GO:0004497">
    <property type="term" value="F:monooxygenase activity"/>
    <property type="evidence" value="ECO:0007669"/>
    <property type="project" value="UniProtKB-KW"/>
</dbReference>
<gene>
    <name evidence="11" type="ORF">BDW42DRAFT_201538</name>
</gene>
<keyword evidence="10" id="KW-0732">Signal</keyword>
<name>A0A2J5HRK9_9EURO</name>
<evidence type="ECO:0000256" key="9">
    <source>
        <dbReference type="RuleBase" id="RU000461"/>
    </source>
</evidence>
<feature type="signal peptide" evidence="10">
    <location>
        <begin position="1"/>
        <end position="21"/>
    </location>
</feature>
<dbReference type="Pfam" id="PF00067">
    <property type="entry name" value="p450"/>
    <property type="match status" value="1"/>
</dbReference>
<dbReference type="PANTHER" id="PTHR24305:SF188">
    <property type="entry name" value="P450, PUTATIVE (EUROFUNG)-RELATED"/>
    <property type="match status" value="1"/>
</dbReference>
<keyword evidence="5 9" id="KW-0560">Oxidoreductase</keyword>
<evidence type="ECO:0000256" key="2">
    <source>
        <dbReference type="ARBA" id="ARBA00010617"/>
    </source>
</evidence>
<reference evidence="12" key="1">
    <citation type="submission" date="2017-12" db="EMBL/GenBank/DDBJ databases">
        <authorList>
            <consortium name="DOE Joint Genome Institute"/>
            <person name="Mondo S.J."/>
            <person name="Kjaerbolling I."/>
            <person name="Vesth T.C."/>
            <person name="Frisvad J.C."/>
            <person name="Nybo J.L."/>
            <person name="Theobald S."/>
            <person name="Kuo A."/>
            <person name="Bowyer P."/>
            <person name="Matsuda Y."/>
            <person name="Lyhne E.K."/>
            <person name="Kogle M.E."/>
            <person name="Clum A."/>
            <person name="Lipzen A."/>
            <person name="Salamov A."/>
            <person name="Ngan C.Y."/>
            <person name="Daum C."/>
            <person name="Chiniquy J."/>
            <person name="Barry K."/>
            <person name="LaButti K."/>
            <person name="Haridas S."/>
            <person name="Simmons B.A."/>
            <person name="Magnuson J.K."/>
            <person name="Mortensen U.H."/>
            <person name="Larsen T.O."/>
            <person name="Grigoriev I.V."/>
            <person name="Baker S.E."/>
            <person name="Andersen M.R."/>
            <person name="Nordberg H.P."/>
            <person name="Cantor M.N."/>
            <person name="Hua S.X."/>
        </authorList>
    </citation>
    <scope>NUCLEOTIDE SEQUENCE [LARGE SCALE GENOMIC DNA]</scope>
    <source>
        <strain evidence="12">IBT 19404</strain>
    </source>
</reference>
<dbReference type="EMBL" id="KZ559555">
    <property type="protein sequence ID" value="PLN79796.1"/>
    <property type="molecule type" value="Genomic_DNA"/>
</dbReference>
<dbReference type="InterPro" id="IPR050121">
    <property type="entry name" value="Cytochrome_P450_monoxygenase"/>
</dbReference>
<evidence type="ECO:0000256" key="6">
    <source>
        <dbReference type="ARBA" id="ARBA00023004"/>
    </source>
</evidence>
<keyword evidence="4 8" id="KW-0479">Metal-binding</keyword>
<dbReference type="InterPro" id="IPR017972">
    <property type="entry name" value="Cyt_P450_CS"/>
</dbReference>
<dbReference type="OrthoDB" id="3934656at2759"/>
<comment type="cofactor">
    <cofactor evidence="1 8">
        <name>heme</name>
        <dbReference type="ChEBI" id="CHEBI:30413"/>
    </cofactor>
</comment>
<dbReference type="GO" id="GO:0005506">
    <property type="term" value="F:iron ion binding"/>
    <property type="evidence" value="ECO:0007669"/>
    <property type="project" value="InterPro"/>
</dbReference>
<dbReference type="InterPro" id="IPR036396">
    <property type="entry name" value="Cyt_P450_sf"/>
</dbReference>
<keyword evidence="6 8" id="KW-0408">Iron</keyword>
<sequence length="510" mass="58831">MHLILLFLVIPLYLLVNLVQTTLHHRYLLSIPGPLITRFTKLWYFNRVRLRGFERDNIRLHEKYGPVVRIAPDHYSIRDRVAVRTVYGNGSRFAKSAWYEGWKHPDPNRWTLFPDRDIRRHGESRKRFASLYSMSSLVHYEAFVDNCADILAQRLRERDQCGSTLNLGHWFQCYAFDVIGEITFGQRFGFLDQGHDIEGTITALQSLMTYSTLVGIYPEWHPRLFGILSWFKSSGAAGRAYIMQFVQDKISSHAPYSPTQDDVEGRAPKAQDFVEKMMLARDKNPEKVTDYHLYMMGLSNVVAGSDTTAISLSSIMYHLLHNPEVLAKLRAEVDSFTTLGRCSPRVTFKESQEMPYLQAVIKEALRMHSATGLPLWRVVPAGGAEISGYRFPEGAVVGVNTWVAHYDEEVFPEASTFQPERWIEAEQDPERLRLMNDMYMPFGLGSRTCLGKHISILEISKLIPRLVRDFDFTTSTARWTTENSWFVKPTDFEVQVRARLDSKTERLRAE</sequence>
<comment type="similarity">
    <text evidence="2 9">Belongs to the cytochrome P450 family.</text>
</comment>
<feature type="chain" id="PRO_5014453374" evidence="10">
    <location>
        <begin position="22"/>
        <end position="510"/>
    </location>
</feature>
<keyword evidence="3 8" id="KW-0349">Heme</keyword>
<keyword evidence="12" id="KW-1185">Reference proteome</keyword>
<evidence type="ECO:0000256" key="1">
    <source>
        <dbReference type="ARBA" id="ARBA00001971"/>
    </source>
</evidence>
<dbReference type="PANTHER" id="PTHR24305">
    <property type="entry name" value="CYTOCHROME P450"/>
    <property type="match status" value="1"/>
</dbReference>
<evidence type="ECO:0000256" key="7">
    <source>
        <dbReference type="ARBA" id="ARBA00023033"/>
    </source>
</evidence>
<accession>A0A2J5HRK9</accession>
<evidence type="ECO:0000256" key="4">
    <source>
        <dbReference type="ARBA" id="ARBA00022723"/>
    </source>
</evidence>
<dbReference type="GO" id="GO:0020037">
    <property type="term" value="F:heme binding"/>
    <property type="evidence" value="ECO:0007669"/>
    <property type="project" value="InterPro"/>
</dbReference>
<dbReference type="PRINTS" id="PR00463">
    <property type="entry name" value="EP450I"/>
</dbReference>
<dbReference type="AlphaFoldDB" id="A0A2J5HRK9"/>
<organism evidence="11 12">
    <name type="scientific">Aspergillus taichungensis</name>
    <dbReference type="NCBI Taxonomy" id="482145"/>
    <lineage>
        <taxon>Eukaryota</taxon>
        <taxon>Fungi</taxon>
        <taxon>Dikarya</taxon>
        <taxon>Ascomycota</taxon>
        <taxon>Pezizomycotina</taxon>
        <taxon>Eurotiomycetes</taxon>
        <taxon>Eurotiomycetidae</taxon>
        <taxon>Eurotiales</taxon>
        <taxon>Aspergillaceae</taxon>
        <taxon>Aspergillus</taxon>
        <taxon>Aspergillus subgen. Circumdati</taxon>
    </lineage>
</organism>
<dbReference type="Gene3D" id="1.10.630.10">
    <property type="entry name" value="Cytochrome P450"/>
    <property type="match status" value="1"/>
</dbReference>
<evidence type="ECO:0000313" key="11">
    <source>
        <dbReference type="EMBL" id="PLN79796.1"/>
    </source>
</evidence>
<dbReference type="CDD" id="cd11060">
    <property type="entry name" value="CYP57A1-like"/>
    <property type="match status" value="1"/>
</dbReference>
<dbReference type="InterPro" id="IPR002401">
    <property type="entry name" value="Cyt_P450_E_grp-I"/>
</dbReference>
<dbReference type="SUPFAM" id="SSF48264">
    <property type="entry name" value="Cytochrome P450"/>
    <property type="match status" value="1"/>
</dbReference>
<protein>
    <submittedName>
        <fullName evidence="11">Cytochrome protein</fullName>
    </submittedName>
</protein>
<evidence type="ECO:0000256" key="3">
    <source>
        <dbReference type="ARBA" id="ARBA00022617"/>
    </source>
</evidence>
<dbReference type="GO" id="GO:0016705">
    <property type="term" value="F:oxidoreductase activity, acting on paired donors, with incorporation or reduction of molecular oxygen"/>
    <property type="evidence" value="ECO:0007669"/>
    <property type="project" value="InterPro"/>
</dbReference>